<protein>
    <submittedName>
        <fullName evidence="3">TadE-like protein</fullName>
    </submittedName>
</protein>
<evidence type="ECO:0000259" key="2">
    <source>
        <dbReference type="Pfam" id="PF07811"/>
    </source>
</evidence>
<dbReference type="STRING" id="488533.SAMN04487960_105246"/>
<gene>
    <name evidence="3" type="ORF">SAMN04487960_105246</name>
</gene>
<organism evidence="3 4">
    <name type="scientific">Marinobacter mobilis</name>
    <dbReference type="NCBI Taxonomy" id="488533"/>
    <lineage>
        <taxon>Bacteria</taxon>
        <taxon>Pseudomonadati</taxon>
        <taxon>Pseudomonadota</taxon>
        <taxon>Gammaproteobacteria</taxon>
        <taxon>Pseudomonadales</taxon>
        <taxon>Marinobacteraceae</taxon>
        <taxon>Marinobacter</taxon>
    </lineage>
</organism>
<evidence type="ECO:0000313" key="4">
    <source>
        <dbReference type="Proteomes" id="UP000199675"/>
    </source>
</evidence>
<dbReference type="Proteomes" id="UP000199675">
    <property type="component" value="Unassembled WGS sequence"/>
</dbReference>
<feature type="domain" description="TadE-like" evidence="2">
    <location>
        <begin position="16"/>
        <end position="57"/>
    </location>
</feature>
<reference evidence="3 4" key="1">
    <citation type="submission" date="2016-10" db="EMBL/GenBank/DDBJ databases">
        <authorList>
            <person name="de Groot N.N."/>
        </authorList>
    </citation>
    <scope>NUCLEOTIDE SEQUENCE [LARGE SCALE GENOMIC DNA]</scope>
    <source>
        <strain evidence="3 4">CGMCC 1.7059</strain>
    </source>
</reference>
<evidence type="ECO:0000256" key="1">
    <source>
        <dbReference type="SAM" id="Phobius"/>
    </source>
</evidence>
<keyword evidence="1" id="KW-1133">Transmembrane helix</keyword>
<dbReference type="RefSeq" id="WP_091813080.1">
    <property type="nucleotide sequence ID" value="NZ_FNNE01000005.1"/>
</dbReference>
<proteinExistence type="predicted"/>
<feature type="transmembrane region" description="Helical" evidence="1">
    <location>
        <begin position="22"/>
        <end position="44"/>
    </location>
</feature>
<dbReference type="EMBL" id="FNNE01000005">
    <property type="protein sequence ID" value="SDW99502.1"/>
    <property type="molecule type" value="Genomic_DNA"/>
</dbReference>
<dbReference type="AlphaFoldDB" id="A0A1H2Y2V2"/>
<keyword evidence="1" id="KW-0812">Transmembrane</keyword>
<name>A0A1H2Y2V2_9GAMM</name>
<dbReference type="InterPro" id="IPR012495">
    <property type="entry name" value="TadE-like_dom"/>
</dbReference>
<keyword evidence="4" id="KW-1185">Reference proteome</keyword>
<accession>A0A1H2Y2V2</accession>
<keyword evidence="1" id="KW-0472">Membrane</keyword>
<dbReference type="Pfam" id="PF07811">
    <property type="entry name" value="TadE"/>
    <property type="match status" value="1"/>
</dbReference>
<dbReference type="OrthoDB" id="6077738at2"/>
<sequence>MTGCKVAASTECRQRGAVALEFLMLFPLVVAMLYAAAIYSVLFFSKYRMQDAVDQAVSSAMRIDRSAYDSTELGNAVVTLSSGTLATMIAGLPDALVAGVDTNTTNCVMVASSGVDLLRCSITVNSADNPIVPTMSFGFLGEFPPLPDTLSAQSVIAI</sequence>
<evidence type="ECO:0000313" key="3">
    <source>
        <dbReference type="EMBL" id="SDW99502.1"/>
    </source>
</evidence>